<dbReference type="EMBL" id="KN822099">
    <property type="protein sequence ID" value="KIM57539.1"/>
    <property type="molecule type" value="Genomic_DNA"/>
</dbReference>
<reference evidence="2 3" key="1">
    <citation type="submission" date="2014-04" db="EMBL/GenBank/DDBJ databases">
        <authorList>
            <consortium name="DOE Joint Genome Institute"/>
            <person name="Kuo A."/>
            <person name="Kohler A."/>
            <person name="Nagy L.G."/>
            <person name="Floudas D."/>
            <person name="Copeland A."/>
            <person name="Barry K.W."/>
            <person name="Cichocki N."/>
            <person name="Veneault-Fourrey C."/>
            <person name="LaButti K."/>
            <person name="Lindquist E.A."/>
            <person name="Lipzen A."/>
            <person name="Lundell T."/>
            <person name="Morin E."/>
            <person name="Murat C."/>
            <person name="Sun H."/>
            <person name="Tunlid A."/>
            <person name="Henrissat B."/>
            <person name="Grigoriev I.V."/>
            <person name="Hibbett D.S."/>
            <person name="Martin F."/>
            <person name="Nordberg H.P."/>
            <person name="Cantor M.N."/>
            <person name="Hua S.X."/>
        </authorList>
    </citation>
    <scope>NUCLEOTIDE SEQUENCE [LARGE SCALE GENOMIC DNA]</scope>
    <source>
        <strain evidence="2 3">Foug A</strain>
    </source>
</reference>
<dbReference type="Proteomes" id="UP000053989">
    <property type="component" value="Unassembled WGS sequence"/>
</dbReference>
<dbReference type="GO" id="GO:0005525">
    <property type="term" value="F:GTP binding"/>
    <property type="evidence" value="ECO:0007669"/>
    <property type="project" value="InterPro"/>
</dbReference>
<dbReference type="OrthoDB" id="2130433at2759"/>
<reference evidence="3" key="2">
    <citation type="submission" date="2015-01" db="EMBL/GenBank/DDBJ databases">
        <title>Evolutionary Origins and Diversification of the Mycorrhizal Mutualists.</title>
        <authorList>
            <consortium name="DOE Joint Genome Institute"/>
            <consortium name="Mycorrhizal Genomics Consortium"/>
            <person name="Kohler A."/>
            <person name="Kuo A."/>
            <person name="Nagy L.G."/>
            <person name="Floudas D."/>
            <person name="Copeland A."/>
            <person name="Barry K.W."/>
            <person name="Cichocki N."/>
            <person name="Veneault-Fourrey C."/>
            <person name="LaButti K."/>
            <person name="Lindquist E.A."/>
            <person name="Lipzen A."/>
            <person name="Lundell T."/>
            <person name="Morin E."/>
            <person name="Murat C."/>
            <person name="Riley R."/>
            <person name="Ohm R."/>
            <person name="Sun H."/>
            <person name="Tunlid A."/>
            <person name="Henrissat B."/>
            <person name="Grigoriev I.V."/>
            <person name="Hibbett D.S."/>
            <person name="Martin F."/>
        </authorList>
    </citation>
    <scope>NUCLEOTIDE SEQUENCE [LARGE SCALE GENOMIC DNA]</scope>
    <source>
        <strain evidence="3">Foug A</strain>
    </source>
</reference>
<proteinExistence type="predicted"/>
<name>A0A0C3DMT6_9AGAM</name>
<accession>A0A0C3DMT6</accession>
<dbReference type="AlphaFoldDB" id="A0A0C3DMT6"/>
<evidence type="ECO:0000313" key="3">
    <source>
        <dbReference type="Proteomes" id="UP000053989"/>
    </source>
</evidence>
<sequence>MSNFINNLTGMQAEGKAQGLGSCTTEVAAYPYYRNARRFIFVDTPGLNNMRASKREVFGQIVSWLVEAWANLSIQLERNTHAPVEPKCLYS</sequence>
<dbReference type="InterPro" id="IPR027417">
    <property type="entry name" value="P-loop_NTPase"/>
</dbReference>
<keyword evidence="3" id="KW-1185">Reference proteome</keyword>
<dbReference type="Pfam" id="PF01926">
    <property type="entry name" value="MMR_HSR1"/>
    <property type="match status" value="1"/>
</dbReference>
<feature type="domain" description="G" evidence="1">
    <location>
        <begin position="2"/>
        <end position="56"/>
    </location>
</feature>
<organism evidence="2 3">
    <name type="scientific">Scleroderma citrinum Foug A</name>
    <dbReference type="NCBI Taxonomy" id="1036808"/>
    <lineage>
        <taxon>Eukaryota</taxon>
        <taxon>Fungi</taxon>
        <taxon>Dikarya</taxon>
        <taxon>Basidiomycota</taxon>
        <taxon>Agaricomycotina</taxon>
        <taxon>Agaricomycetes</taxon>
        <taxon>Agaricomycetidae</taxon>
        <taxon>Boletales</taxon>
        <taxon>Sclerodermatineae</taxon>
        <taxon>Sclerodermataceae</taxon>
        <taxon>Scleroderma</taxon>
    </lineage>
</organism>
<dbReference type="InterPro" id="IPR006073">
    <property type="entry name" value="GTP-bd"/>
</dbReference>
<dbReference type="InParanoid" id="A0A0C3DMT6"/>
<gene>
    <name evidence="2" type="ORF">SCLCIDRAFT_1219376</name>
</gene>
<dbReference type="HOGENOM" id="CLU_2428375_0_0_1"/>
<evidence type="ECO:0000259" key="1">
    <source>
        <dbReference type="Pfam" id="PF01926"/>
    </source>
</evidence>
<evidence type="ECO:0000313" key="2">
    <source>
        <dbReference type="EMBL" id="KIM57539.1"/>
    </source>
</evidence>
<dbReference type="Gene3D" id="3.40.50.300">
    <property type="entry name" value="P-loop containing nucleotide triphosphate hydrolases"/>
    <property type="match status" value="1"/>
</dbReference>
<protein>
    <recommendedName>
        <fullName evidence="1">G domain-containing protein</fullName>
    </recommendedName>
</protein>
<dbReference type="SUPFAM" id="SSF52540">
    <property type="entry name" value="P-loop containing nucleoside triphosphate hydrolases"/>
    <property type="match status" value="1"/>
</dbReference>